<evidence type="ECO:0000313" key="5">
    <source>
        <dbReference type="EMBL" id="MVO07568.1"/>
    </source>
</evidence>
<dbReference type="InterPro" id="IPR011628">
    <property type="entry name" value="Cleaved_adhesin"/>
</dbReference>
<dbReference type="InterPro" id="IPR026444">
    <property type="entry name" value="Secre_tail"/>
</dbReference>
<reference evidence="6" key="1">
    <citation type="submission" date="2019-05" db="EMBL/GenBank/DDBJ databases">
        <title>Flavobacterium profundi sp. nov., isolated from a deep-sea seamount.</title>
        <authorList>
            <person name="Zhang D.-C."/>
        </authorList>
    </citation>
    <scope>NUCLEOTIDE SEQUENCE [LARGE SCALE GENOMIC DNA]</scope>
    <source>
        <strain evidence="6">TP390</strain>
    </source>
</reference>
<evidence type="ECO:0000259" key="3">
    <source>
        <dbReference type="Pfam" id="PF07675"/>
    </source>
</evidence>
<dbReference type="NCBIfam" id="NF038128">
    <property type="entry name" value="choice_anch_J"/>
    <property type="match status" value="1"/>
</dbReference>
<sequence>MRKILLTTFLLGNFFLANSQNTCATAVTATAGITTVGAINGTFLDVCGNGSATYSEWYSYTSTISGIVTITSNLSQNDGVVNSDDTYINVYSGSCGALNCITYNDDIASGNYLSEVSFVVQPGEVYFLEWTDEWSAAGFDFEITETVVNCPTAMAPPFTEDFTNVGVAYVCWQSLDEDGDGVTWDVADYDLDQNGTPDGNPCLRSASYDNNSGALTPDNWIISYPIDLSSYANGTTIELSWLARGIDSDYPDENYSVYVATTNTTTDFLASPISFTEIIGQNGGDGVFVSRTLDISSFYGQTVYVAFRHHDVTDQYELNIDDIAVTSTLSSKAFAVNGFSMYPNPAVNQLTISSENTQMNTITIMDVNGRMVKQSHVNATEAQINVSDLVAGIYMVTIASPEGTSVQKFVKQ</sequence>
<dbReference type="Pfam" id="PF07675">
    <property type="entry name" value="Cleaved_Adhesin"/>
    <property type="match status" value="1"/>
</dbReference>
<dbReference type="NCBIfam" id="TIGR04183">
    <property type="entry name" value="Por_Secre_tail"/>
    <property type="match status" value="1"/>
</dbReference>
<comment type="caution">
    <text evidence="5">The sequence shown here is derived from an EMBL/GenBank/DDBJ whole genome shotgun (WGS) entry which is preliminary data.</text>
</comment>
<dbReference type="Pfam" id="PF18962">
    <property type="entry name" value="Por_Secre_tail"/>
    <property type="match status" value="1"/>
</dbReference>
<gene>
    <name evidence="5" type="ORF">GOQ30_00150</name>
</gene>
<evidence type="ECO:0000259" key="4">
    <source>
        <dbReference type="Pfam" id="PF18962"/>
    </source>
</evidence>
<name>A0A6I4IDC0_9FLAO</name>
<feature type="domain" description="Secretion system C-terminal sorting" evidence="4">
    <location>
        <begin position="341"/>
        <end position="410"/>
    </location>
</feature>
<feature type="domain" description="Cleaved adhesin" evidence="3">
    <location>
        <begin position="166"/>
        <end position="325"/>
    </location>
</feature>
<dbReference type="Proteomes" id="UP000431264">
    <property type="component" value="Unassembled WGS sequence"/>
</dbReference>
<keyword evidence="6" id="KW-1185">Reference proteome</keyword>
<evidence type="ECO:0000256" key="2">
    <source>
        <dbReference type="SAM" id="SignalP"/>
    </source>
</evidence>
<feature type="signal peptide" evidence="2">
    <location>
        <begin position="1"/>
        <end position="19"/>
    </location>
</feature>
<dbReference type="Gene3D" id="2.60.120.200">
    <property type="match status" value="1"/>
</dbReference>
<feature type="chain" id="PRO_5026199174" evidence="2">
    <location>
        <begin position="20"/>
        <end position="412"/>
    </location>
</feature>
<dbReference type="OrthoDB" id="1401747at2"/>
<proteinExistence type="predicted"/>
<evidence type="ECO:0000313" key="6">
    <source>
        <dbReference type="Proteomes" id="UP000431264"/>
    </source>
</evidence>
<keyword evidence="1 2" id="KW-0732">Signal</keyword>
<dbReference type="AlphaFoldDB" id="A0A6I4IDC0"/>
<evidence type="ECO:0000256" key="1">
    <source>
        <dbReference type="ARBA" id="ARBA00022729"/>
    </source>
</evidence>
<dbReference type="EMBL" id="WQLW01000001">
    <property type="protein sequence ID" value="MVO07568.1"/>
    <property type="molecule type" value="Genomic_DNA"/>
</dbReference>
<dbReference type="RefSeq" id="WP_140995993.1">
    <property type="nucleotide sequence ID" value="NZ_VDCZ01000001.1"/>
</dbReference>
<protein>
    <submittedName>
        <fullName evidence="5">T9SS type A sorting domain-containing protein</fullName>
    </submittedName>
</protein>
<accession>A0A6I4IDC0</accession>
<organism evidence="5 6">
    <name type="scientific">Flavobacterium profundi</name>
    <dbReference type="NCBI Taxonomy" id="1774945"/>
    <lineage>
        <taxon>Bacteria</taxon>
        <taxon>Pseudomonadati</taxon>
        <taxon>Bacteroidota</taxon>
        <taxon>Flavobacteriia</taxon>
        <taxon>Flavobacteriales</taxon>
        <taxon>Flavobacteriaceae</taxon>
        <taxon>Flavobacterium</taxon>
    </lineage>
</organism>